<dbReference type="GO" id="GO:0008324">
    <property type="term" value="F:monoatomic cation transmembrane transporter activity"/>
    <property type="evidence" value="ECO:0007669"/>
    <property type="project" value="InterPro"/>
</dbReference>
<dbReference type="PANTHER" id="PTHR34584">
    <property type="entry name" value="NA(+)/H(+) ANTIPORTER SUBUNIT E1"/>
    <property type="match status" value="1"/>
</dbReference>
<evidence type="ECO:0000256" key="1">
    <source>
        <dbReference type="ARBA" id="ARBA00004651"/>
    </source>
</evidence>
<comment type="caution">
    <text evidence="8">The sequence shown here is derived from an EMBL/GenBank/DDBJ whole genome shotgun (WGS) entry which is preliminary data.</text>
</comment>
<feature type="transmembrane region" description="Helical" evidence="7">
    <location>
        <begin position="15"/>
        <end position="33"/>
    </location>
</feature>
<evidence type="ECO:0000256" key="3">
    <source>
        <dbReference type="ARBA" id="ARBA00022475"/>
    </source>
</evidence>
<dbReference type="PANTHER" id="PTHR34584:SF1">
    <property type="entry name" value="NA(+)_H(+) ANTIPORTER SUBUNIT E1"/>
    <property type="match status" value="1"/>
</dbReference>
<comment type="similarity">
    <text evidence="2">Belongs to the CPA3 antiporters (TC 2.A.63) subunit E family.</text>
</comment>
<proteinExistence type="inferred from homology"/>
<evidence type="ECO:0000313" key="9">
    <source>
        <dbReference type="Proteomes" id="UP000641514"/>
    </source>
</evidence>
<gene>
    <name evidence="8" type="ORF">GCM10011410_12130</name>
</gene>
<evidence type="ECO:0000313" key="8">
    <source>
        <dbReference type="EMBL" id="GGC61230.1"/>
    </source>
</evidence>
<dbReference type="Pfam" id="PF01899">
    <property type="entry name" value="MNHE"/>
    <property type="match status" value="1"/>
</dbReference>
<comment type="subcellular location">
    <subcellularLocation>
        <location evidence="1">Cell membrane</location>
        <topology evidence="1">Multi-pass membrane protein</topology>
    </subcellularLocation>
</comment>
<organism evidence="8 9">
    <name type="scientific">Hoyosella rhizosphaerae</name>
    <dbReference type="NCBI Taxonomy" id="1755582"/>
    <lineage>
        <taxon>Bacteria</taxon>
        <taxon>Bacillati</taxon>
        <taxon>Actinomycetota</taxon>
        <taxon>Actinomycetes</taxon>
        <taxon>Mycobacteriales</taxon>
        <taxon>Hoyosellaceae</taxon>
        <taxon>Hoyosella</taxon>
    </lineage>
</organism>
<dbReference type="InterPro" id="IPR002758">
    <property type="entry name" value="Cation_antiport_E"/>
</dbReference>
<evidence type="ECO:0000256" key="6">
    <source>
        <dbReference type="ARBA" id="ARBA00023136"/>
    </source>
</evidence>
<evidence type="ECO:0000256" key="4">
    <source>
        <dbReference type="ARBA" id="ARBA00022692"/>
    </source>
</evidence>
<sequence length="173" mass="18899">MVSSEDNVLLTRHRLVASTGRLIVFALLWWVMTEGSSGMVGYGVLFVPLATALSLVLLPPRRVRSPVRRMGSAAALFGWFLWQSLRGGVDVGLRAVRPTVDIEPDTVGYTTRLPEGLCRVALMGIASVMPGTLAVKLDDNRLLIHVLDRTQDVTGQFAELERRIGDVAGVFRA</sequence>
<keyword evidence="4 7" id="KW-0812">Transmembrane</keyword>
<dbReference type="RefSeq" id="WP_188671557.1">
    <property type="nucleotide sequence ID" value="NZ_BMJH01000001.1"/>
</dbReference>
<dbReference type="EMBL" id="BMJH01000001">
    <property type="protein sequence ID" value="GGC61230.1"/>
    <property type="molecule type" value="Genomic_DNA"/>
</dbReference>
<keyword evidence="9" id="KW-1185">Reference proteome</keyword>
<keyword evidence="5 7" id="KW-1133">Transmembrane helix</keyword>
<evidence type="ECO:0000256" key="5">
    <source>
        <dbReference type="ARBA" id="ARBA00022989"/>
    </source>
</evidence>
<accession>A0A916XBH5</accession>
<dbReference type="Proteomes" id="UP000641514">
    <property type="component" value="Unassembled WGS sequence"/>
</dbReference>
<keyword evidence="3" id="KW-1003">Cell membrane</keyword>
<feature type="transmembrane region" description="Helical" evidence="7">
    <location>
        <begin position="39"/>
        <end position="60"/>
    </location>
</feature>
<evidence type="ECO:0000256" key="2">
    <source>
        <dbReference type="ARBA" id="ARBA00006228"/>
    </source>
</evidence>
<dbReference type="GO" id="GO:0005886">
    <property type="term" value="C:plasma membrane"/>
    <property type="evidence" value="ECO:0007669"/>
    <property type="project" value="UniProtKB-SubCell"/>
</dbReference>
<dbReference type="AlphaFoldDB" id="A0A916XBH5"/>
<reference evidence="8" key="2">
    <citation type="submission" date="2020-09" db="EMBL/GenBank/DDBJ databases">
        <authorList>
            <person name="Sun Q."/>
            <person name="Zhou Y."/>
        </authorList>
    </citation>
    <scope>NUCLEOTIDE SEQUENCE</scope>
    <source>
        <strain evidence="8">CGMCC 1.15478</strain>
    </source>
</reference>
<keyword evidence="6 7" id="KW-0472">Membrane</keyword>
<protein>
    <recommendedName>
        <fullName evidence="10">Na+/H+ antiporter subunit E</fullName>
    </recommendedName>
</protein>
<evidence type="ECO:0008006" key="10">
    <source>
        <dbReference type="Google" id="ProtNLM"/>
    </source>
</evidence>
<reference evidence="8" key="1">
    <citation type="journal article" date="2014" name="Int. J. Syst. Evol. Microbiol.">
        <title>Complete genome sequence of Corynebacterium casei LMG S-19264T (=DSM 44701T), isolated from a smear-ripened cheese.</title>
        <authorList>
            <consortium name="US DOE Joint Genome Institute (JGI-PGF)"/>
            <person name="Walter F."/>
            <person name="Albersmeier A."/>
            <person name="Kalinowski J."/>
            <person name="Ruckert C."/>
        </authorList>
    </citation>
    <scope>NUCLEOTIDE SEQUENCE</scope>
    <source>
        <strain evidence="8">CGMCC 1.15478</strain>
    </source>
</reference>
<name>A0A916XBH5_9ACTN</name>
<evidence type="ECO:0000256" key="7">
    <source>
        <dbReference type="SAM" id="Phobius"/>
    </source>
</evidence>